<dbReference type="PANTHER" id="PTHR21075">
    <property type="entry name" value="ANAEROBIC RIBONUCLEOSIDE-TRIPHOSPHATE REDUCTASE"/>
    <property type="match status" value="1"/>
</dbReference>
<proteinExistence type="predicted"/>
<accession>X1EBM6</accession>
<dbReference type="GO" id="GO:0004748">
    <property type="term" value="F:ribonucleoside-diphosphate reductase activity, thioredoxin disulfide as acceptor"/>
    <property type="evidence" value="ECO:0007669"/>
    <property type="project" value="TreeGrafter"/>
</dbReference>
<feature type="non-terminal residue" evidence="1">
    <location>
        <position position="217"/>
    </location>
</feature>
<sequence>MKKLSLSSYPLPYSSLQKEVLGNNPNAINFSFHLKALKTGVLIESSENGYILTTVGKQILKNIVSIEQILNDKNKTIMIRTSKYSKEPFDTNKIETYLIKEGQVGKFLAKQIAKEVEERLSKTNIEYLTAPLMREYINAILLENGQEEIRHKLTRLGTPPFEVFKIFDDNSINSEKFLSKLGSDVSEQFLLLNLLPKNLADLYLSGEVILLNLNYWS</sequence>
<dbReference type="AlphaFoldDB" id="X1EBM6"/>
<dbReference type="GO" id="GO:0031250">
    <property type="term" value="C:anaerobic ribonucleoside-triphosphate reductase complex"/>
    <property type="evidence" value="ECO:0007669"/>
    <property type="project" value="TreeGrafter"/>
</dbReference>
<gene>
    <name evidence="1" type="ORF">S01H4_55240</name>
</gene>
<reference evidence="1" key="1">
    <citation type="journal article" date="2014" name="Front. Microbiol.">
        <title>High frequency of phylogenetically diverse reductive dehalogenase-homologous genes in deep subseafloor sedimentary metagenomes.</title>
        <authorList>
            <person name="Kawai M."/>
            <person name="Futagami T."/>
            <person name="Toyoda A."/>
            <person name="Takaki Y."/>
            <person name="Nishi S."/>
            <person name="Hori S."/>
            <person name="Arai W."/>
            <person name="Tsubouchi T."/>
            <person name="Morono Y."/>
            <person name="Uchiyama I."/>
            <person name="Ito T."/>
            <person name="Fujiyama A."/>
            <person name="Inagaki F."/>
            <person name="Takami H."/>
        </authorList>
    </citation>
    <scope>NUCLEOTIDE SEQUENCE</scope>
    <source>
        <strain evidence="1">Expedition CK06-06</strain>
    </source>
</reference>
<organism evidence="1">
    <name type="scientific">marine sediment metagenome</name>
    <dbReference type="NCBI Taxonomy" id="412755"/>
    <lineage>
        <taxon>unclassified sequences</taxon>
        <taxon>metagenomes</taxon>
        <taxon>ecological metagenomes</taxon>
    </lineage>
</organism>
<dbReference type="GO" id="GO:0008998">
    <property type="term" value="F:ribonucleoside-triphosphate reductase (thioredoxin) activity"/>
    <property type="evidence" value="ECO:0007669"/>
    <property type="project" value="TreeGrafter"/>
</dbReference>
<comment type="caution">
    <text evidence="1">The sequence shown here is derived from an EMBL/GenBank/DDBJ whole genome shotgun (WGS) entry which is preliminary data.</text>
</comment>
<dbReference type="GO" id="GO:0009265">
    <property type="term" value="P:2'-deoxyribonucleotide biosynthetic process"/>
    <property type="evidence" value="ECO:0007669"/>
    <property type="project" value="TreeGrafter"/>
</dbReference>
<dbReference type="PANTHER" id="PTHR21075:SF0">
    <property type="entry name" value="ANAEROBIC RIBONUCLEOSIDE-TRIPHOSPHATE REDUCTASE"/>
    <property type="match status" value="1"/>
</dbReference>
<name>X1EBM6_9ZZZZ</name>
<evidence type="ECO:0000313" key="1">
    <source>
        <dbReference type="EMBL" id="GAH17780.1"/>
    </source>
</evidence>
<dbReference type="EMBL" id="BART01031859">
    <property type="protein sequence ID" value="GAH17780.1"/>
    <property type="molecule type" value="Genomic_DNA"/>
</dbReference>
<protein>
    <submittedName>
        <fullName evidence="1">Uncharacterized protein</fullName>
    </submittedName>
</protein>